<dbReference type="OrthoDB" id="9811177at2"/>
<protein>
    <recommendedName>
        <fullName evidence="1">YgjP-like metallopeptidase domain-containing protein</fullName>
    </recommendedName>
</protein>
<sequence>MSEQIKLGDLTIFMQRKRVKHIYLRVLVPDGRVTLVAPIGIQLAVIHAFAVSKLPWIQKQQTKLQLQVREAPRQLVEHESHMLWGCHYVLQVVEKPAKPCVLLDQQSIILQVRPGSDVSKRTAVMHAWHKSLLHGVVPDLIGEWQERLDVSVSAYFLQQMKTRWGSCTPRARHIRLNTDLVRKPKNLLEYVVVHEMVHLLEASHNKRFVALMDRHYPAWREAAAELNQIPLSAVRPRG</sequence>
<proteinExistence type="predicted"/>
<dbReference type="CDD" id="cd07344">
    <property type="entry name" value="M48_yhfN_like"/>
    <property type="match status" value="1"/>
</dbReference>
<dbReference type="PANTHER" id="PTHR30399">
    <property type="entry name" value="UNCHARACTERIZED PROTEIN YGJP"/>
    <property type="match status" value="1"/>
</dbReference>
<reference evidence="2 3" key="1">
    <citation type="submission" date="2016-10" db="EMBL/GenBank/DDBJ databases">
        <authorList>
            <person name="de Groot N.N."/>
        </authorList>
    </citation>
    <scope>NUCLEOTIDE SEQUENCE [LARGE SCALE GENOMIC DNA]</scope>
    <source>
        <strain evidence="2 3">Nm24</strain>
    </source>
</reference>
<feature type="domain" description="YgjP-like metallopeptidase" evidence="1">
    <location>
        <begin position="24"/>
        <end position="228"/>
    </location>
</feature>
<dbReference type="InterPro" id="IPR053136">
    <property type="entry name" value="UTP_pyrophosphatase-like"/>
</dbReference>
<evidence type="ECO:0000259" key="1">
    <source>
        <dbReference type="Pfam" id="PF01863"/>
    </source>
</evidence>
<dbReference type="InterPro" id="IPR002725">
    <property type="entry name" value="YgjP-like_metallopeptidase"/>
</dbReference>
<organism evidence="2 3">
    <name type="scientific">Nitrosomonas eutropha</name>
    <dbReference type="NCBI Taxonomy" id="916"/>
    <lineage>
        <taxon>Bacteria</taxon>
        <taxon>Pseudomonadati</taxon>
        <taxon>Pseudomonadota</taxon>
        <taxon>Betaproteobacteria</taxon>
        <taxon>Nitrosomonadales</taxon>
        <taxon>Nitrosomonadaceae</taxon>
        <taxon>Nitrosomonas</taxon>
    </lineage>
</organism>
<dbReference type="PANTHER" id="PTHR30399:SF1">
    <property type="entry name" value="UTP PYROPHOSPHATASE"/>
    <property type="match status" value="1"/>
</dbReference>
<dbReference type="Proteomes" id="UP000183926">
    <property type="component" value="Unassembled WGS sequence"/>
</dbReference>
<dbReference type="EMBL" id="FPBL01000001">
    <property type="protein sequence ID" value="SFU28666.1"/>
    <property type="molecule type" value="Genomic_DNA"/>
</dbReference>
<dbReference type="Gene3D" id="3.30.2010.10">
    <property type="entry name" value="Metalloproteases ('zincins'), catalytic domain"/>
    <property type="match status" value="1"/>
</dbReference>
<evidence type="ECO:0000313" key="3">
    <source>
        <dbReference type="Proteomes" id="UP000183926"/>
    </source>
</evidence>
<dbReference type="Pfam" id="PF01863">
    <property type="entry name" value="YgjP-like"/>
    <property type="match status" value="1"/>
</dbReference>
<accession>A0A1I7EXL3</accession>
<evidence type="ECO:0000313" key="2">
    <source>
        <dbReference type="EMBL" id="SFU28666.1"/>
    </source>
</evidence>
<name>A0A1I7EXL3_9PROT</name>
<dbReference type="AlphaFoldDB" id="A0A1I7EXL3"/>
<gene>
    <name evidence="2" type="ORF">SAMN05216339_101150</name>
</gene>